<evidence type="ECO:0000259" key="4">
    <source>
        <dbReference type="Pfam" id="PF08545"/>
    </source>
</evidence>
<evidence type="ECO:0000313" key="6">
    <source>
        <dbReference type="Proteomes" id="UP000183417"/>
    </source>
</evidence>
<evidence type="ECO:0000256" key="2">
    <source>
        <dbReference type="ARBA" id="ARBA00023315"/>
    </source>
</evidence>
<feature type="domain" description="Beta-ketoacyl-[acyl-carrier-protein] synthase III N-terminal" evidence="4">
    <location>
        <begin position="114"/>
        <end position="189"/>
    </location>
</feature>
<dbReference type="InterPro" id="IPR013751">
    <property type="entry name" value="ACP_syn_III_N"/>
</dbReference>
<dbReference type="Pfam" id="PF08541">
    <property type="entry name" value="ACP_syn_III_C"/>
    <property type="match status" value="1"/>
</dbReference>
<dbReference type="Gene3D" id="3.40.47.10">
    <property type="match status" value="1"/>
</dbReference>
<dbReference type="Pfam" id="PF08545">
    <property type="entry name" value="ACP_syn_III"/>
    <property type="match status" value="1"/>
</dbReference>
<dbReference type="GO" id="GO:0006633">
    <property type="term" value="P:fatty acid biosynthetic process"/>
    <property type="evidence" value="ECO:0007669"/>
    <property type="project" value="InterPro"/>
</dbReference>
<keyword evidence="2" id="KW-0012">Acyltransferase</keyword>
<evidence type="ECO:0000256" key="1">
    <source>
        <dbReference type="ARBA" id="ARBA00022679"/>
    </source>
</evidence>
<dbReference type="PANTHER" id="PTHR34069">
    <property type="entry name" value="3-OXOACYL-[ACYL-CARRIER-PROTEIN] SYNTHASE 3"/>
    <property type="match status" value="1"/>
</dbReference>
<name>A0A1H3SUV6_9BURK</name>
<sequence>MALSTLHNVRFAGMASCVPRHVVHNIHDVPPHLRSERERLVRNIGIETRRVCPSWQCFSDLAFDAAEKLLSELQWAREEVDALIVVTQSPDYLTPATAIILQDRLGLPHGTVAFDVNLGCSGYPFALQILGSMVAAGVVKKGLILLGDRSSYKHKDPLKDPLFSDAATATALEYSQEAAPMYFDLNSDGSGHKAIMVPVGGHRQPFELEHAIARKGEDGFWYSNLDLILDGPAVLSFSTQRIPPMVEQLMAHAGMGKEDIDYFVFHQANRMINETIRKKLGLSSDKVPSSLQDFGNTSGASLPVTMTVRLGDTLSQGRHRLLLCGFGVGLSWGGAIVDIDSAHFPVLIEI</sequence>
<dbReference type="GO" id="GO:0004315">
    <property type="term" value="F:3-oxoacyl-[acyl-carrier-protein] synthase activity"/>
    <property type="evidence" value="ECO:0007669"/>
    <property type="project" value="InterPro"/>
</dbReference>
<dbReference type="Proteomes" id="UP000183417">
    <property type="component" value="Unassembled WGS sequence"/>
</dbReference>
<keyword evidence="1" id="KW-0808">Transferase</keyword>
<feature type="domain" description="Beta-ketoacyl-[acyl-carrier-protein] synthase III C-terminal" evidence="3">
    <location>
        <begin position="251"/>
        <end position="338"/>
    </location>
</feature>
<evidence type="ECO:0000259" key="3">
    <source>
        <dbReference type="Pfam" id="PF08541"/>
    </source>
</evidence>
<dbReference type="EMBL" id="FNPE01000023">
    <property type="protein sequence ID" value="SDZ41893.1"/>
    <property type="molecule type" value="Genomic_DNA"/>
</dbReference>
<dbReference type="CDD" id="cd00830">
    <property type="entry name" value="KAS_III"/>
    <property type="match status" value="1"/>
</dbReference>
<proteinExistence type="predicted"/>
<reference evidence="5 6" key="1">
    <citation type="submission" date="2016-10" db="EMBL/GenBank/DDBJ databases">
        <authorList>
            <person name="de Groot N.N."/>
        </authorList>
    </citation>
    <scope>NUCLEOTIDE SEQUENCE [LARGE SCALE GENOMIC DNA]</scope>
    <source>
        <strain evidence="5 6">LMG 24775</strain>
    </source>
</reference>
<dbReference type="RefSeq" id="WP_074923331.1">
    <property type="nucleotide sequence ID" value="NZ_CP141274.1"/>
</dbReference>
<dbReference type="SUPFAM" id="SSF53901">
    <property type="entry name" value="Thiolase-like"/>
    <property type="match status" value="1"/>
</dbReference>
<dbReference type="GO" id="GO:0044550">
    <property type="term" value="P:secondary metabolite biosynthetic process"/>
    <property type="evidence" value="ECO:0007669"/>
    <property type="project" value="TreeGrafter"/>
</dbReference>
<dbReference type="PANTHER" id="PTHR34069:SF3">
    <property type="entry name" value="ACYL-COA:ACYL-COA ALKYLTRANSFERASE"/>
    <property type="match status" value="1"/>
</dbReference>
<evidence type="ECO:0000313" key="5">
    <source>
        <dbReference type="EMBL" id="SDZ41893.1"/>
    </source>
</evidence>
<dbReference type="GeneID" id="94689895"/>
<dbReference type="InterPro" id="IPR016039">
    <property type="entry name" value="Thiolase-like"/>
</dbReference>
<gene>
    <name evidence="5" type="ORF">SAMN05421547_12347</name>
</gene>
<accession>A0A1H3SUV6</accession>
<dbReference type="AlphaFoldDB" id="A0A1H3SUV6"/>
<organism evidence="5 6">
    <name type="scientific">Delftia lacustris</name>
    <dbReference type="NCBI Taxonomy" id="558537"/>
    <lineage>
        <taxon>Bacteria</taxon>
        <taxon>Pseudomonadati</taxon>
        <taxon>Pseudomonadota</taxon>
        <taxon>Betaproteobacteria</taxon>
        <taxon>Burkholderiales</taxon>
        <taxon>Comamonadaceae</taxon>
        <taxon>Delftia</taxon>
    </lineage>
</organism>
<protein>
    <submittedName>
        <fullName evidence="5">3-oxoacyl-[acyl-carrier-protein] synthase-3</fullName>
    </submittedName>
</protein>
<dbReference type="InterPro" id="IPR013747">
    <property type="entry name" value="ACP_syn_III_C"/>
</dbReference>